<keyword evidence="3" id="KW-0788">Thiol protease</keyword>
<dbReference type="Pfam" id="PF04203">
    <property type="entry name" value="Sortase"/>
    <property type="match status" value="1"/>
</dbReference>
<proteinExistence type="predicted"/>
<dbReference type="InterPro" id="IPR023365">
    <property type="entry name" value="Sortase_dom-sf"/>
</dbReference>
<dbReference type="RefSeq" id="WP_057805473.1">
    <property type="nucleotide sequence ID" value="NZ_BJYP01000003.1"/>
</dbReference>
<keyword evidence="5" id="KW-1185">Reference proteome</keyword>
<organism evidence="4 5">
    <name type="scientific">Pediococcus ethanolidurans</name>
    <dbReference type="NCBI Taxonomy" id="319653"/>
    <lineage>
        <taxon>Bacteria</taxon>
        <taxon>Bacillati</taxon>
        <taxon>Bacillota</taxon>
        <taxon>Bacilli</taxon>
        <taxon>Lactobacillales</taxon>
        <taxon>Lactobacillaceae</taxon>
        <taxon>Pediococcus</taxon>
    </lineage>
</organism>
<evidence type="ECO:0000256" key="2">
    <source>
        <dbReference type="ARBA" id="ARBA00022801"/>
    </source>
</evidence>
<sequence length="229" mass="25474">MNRKIRKALLTVVLLIAIGFCGVYLSHDSLSNWLVTRQKITISRSKIAKTKRQADNEANYNFKAVKPLSLTQLSKLSLKKGNLPIVGKIVIPNVKMNLPISRGVESRNLAFSAGTLKATEKMGEANYALAGHHMANNDHILFGPLVRTSVGEKVYVSDMTDVYIYQIWLRKYISANQLAVLNNQKGQNLLTLVTCDDTGTGRLLVQGKLVQKVRLSKLDKALRSQINQN</sequence>
<evidence type="ECO:0000313" key="4">
    <source>
        <dbReference type="EMBL" id="SER08007.1"/>
    </source>
</evidence>
<comment type="caution">
    <text evidence="4">The sequence shown here is derived from an EMBL/GenBank/DDBJ whole genome shotgun (WGS) entry which is preliminary data.</text>
</comment>
<dbReference type="InterPro" id="IPR005754">
    <property type="entry name" value="Sortase"/>
</dbReference>
<name>A0A1H9L9Y3_9LACO</name>
<evidence type="ECO:0000313" key="5">
    <source>
        <dbReference type="Proteomes" id="UP000182818"/>
    </source>
</evidence>
<dbReference type="Gene3D" id="2.40.260.10">
    <property type="entry name" value="Sortase"/>
    <property type="match status" value="1"/>
</dbReference>
<keyword evidence="2" id="KW-0378">Hydrolase</keyword>
<keyword evidence="1" id="KW-0645">Protease</keyword>
<accession>A0A1H9L9Y3</accession>
<dbReference type="InterPro" id="IPR042007">
    <property type="entry name" value="Sortase_A"/>
</dbReference>
<dbReference type="SUPFAM" id="SSF63817">
    <property type="entry name" value="Sortase"/>
    <property type="match status" value="1"/>
</dbReference>
<dbReference type="GeneID" id="76043122"/>
<evidence type="ECO:0000256" key="3">
    <source>
        <dbReference type="ARBA" id="ARBA00022807"/>
    </source>
</evidence>
<protein>
    <submittedName>
        <fullName evidence="4">Sortase A</fullName>
    </submittedName>
</protein>
<dbReference type="NCBIfam" id="TIGR01076">
    <property type="entry name" value="sortase_fam"/>
    <property type="match status" value="1"/>
</dbReference>
<dbReference type="EMBL" id="FOGK01000001">
    <property type="protein sequence ID" value="SER08007.1"/>
    <property type="molecule type" value="Genomic_DNA"/>
</dbReference>
<evidence type="ECO:0000256" key="1">
    <source>
        <dbReference type="ARBA" id="ARBA00022670"/>
    </source>
</evidence>
<dbReference type="CDD" id="cd06165">
    <property type="entry name" value="Sortase_A"/>
    <property type="match status" value="1"/>
</dbReference>
<dbReference type="Proteomes" id="UP000182818">
    <property type="component" value="Unassembled WGS sequence"/>
</dbReference>
<reference evidence="4 5" key="1">
    <citation type="submission" date="2016-10" db="EMBL/GenBank/DDBJ databases">
        <authorList>
            <person name="Varghese N."/>
            <person name="Submissions S."/>
        </authorList>
    </citation>
    <scope>NUCLEOTIDE SEQUENCE [LARGE SCALE GENOMIC DNA]</scope>
    <source>
        <strain evidence="4 5">CGMCC 1.3889</strain>
    </source>
</reference>
<gene>
    <name evidence="4" type="ORF">SAMN04487973_101239</name>
</gene>